<dbReference type="EMBL" id="CXPG01000011">
    <property type="protein sequence ID" value="CTQ31823.1"/>
    <property type="molecule type" value="Genomic_DNA"/>
</dbReference>
<dbReference type="InterPro" id="IPR051013">
    <property type="entry name" value="MBL_superfamily_lactonases"/>
</dbReference>
<reference evidence="7 8" key="1">
    <citation type="submission" date="2015-07" db="EMBL/GenBank/DDBJ databases">
        <authorList>
            <person name="Noorani M."/>
        </authorList>
    </citation>
    <scope>NUCLEOTIDE SEQUENCE [LARGE SCALE GENOMIC DNA]</scope>
    <source>
        <strain evidence="7 8">CECT 5088</strain>
    </source>
</reference>
<dbReference type="SMART" id="SM00849">
    <property type="entry name" value="Lactamase_B"/>
    <property type="match status" value="1"/>
</dbReference>
<evidence type="ECO:0000256" key="5">
    <source>
        <dbReference type="SAM" id="SignalP"/>
    </source>
</evidence>
<keyword evidence="8" id="KW-1185">Reference proteome</keyword>
<dbReference type="Gene3D" id="3.60.15.10">
    <property type="entry name" value="Ribonuclease Z/Hydroxyacylglutathione hydrolase-like"/>
    <property type="match status" value="1"/>
</dbReference>
<name>A0A0M6XNS9_9RHOB</name>
<dbReference type="SUPFAM" id="SSF56281">
    <property type="entry name" value="Metallo-hydrolase/oxidoreductase"/>
    <property type="match status" value="1"/>
</dbReference>
<evidence type="ECO:0000259" key="6">
    <source>
        <dbReference type="SMART" id="SM00849"/>
    </source>
</evidence>
<evidence type="ECO:0000256" key="3">
    <source>
        <dbReference type="ARBA" id="ARBA00022801"/>
    </source>
</evidence>
<dbReference type="PANTHER" id="PTHR42978">
    <property type="entry name" value="QUORUM-QUENCHING LACTONASE YTNP-RELATED-RELATED"/>
    <property type="match status" value="1"/>
</dbReference>
<keyword evidence="2" id="KW-0479">Metal-binding</keyword>
<dbReference type="RefSeq" id="WP_143114842.1">
    <property type="nucleotide sequence ID" value="NZ_CXPG01000011.1"/>
</dbReference>
<feature type="domain" description="Metallo-beta-lactamase" evidence="6">
    <location>
        <begin position="92"/>
        <end position="277"/>
    </location>
</feature>
<dbReference type="PANTHER" id="PTHR42978:SF6">
    <property type="entry name" value="QUORUM-QUENCHING LACTONASE YTNP-RELATED"/>
    <property type="match status" value="1"/>
</dbReference>
<protein>
    <submittedName>
        <fullName evidence="7">Ribonuclease Z</fullName>
    </submittedName>
</protein>
<dbReference type="InterPro" id="IPR001279">
    <property type="entry name" value="Metallo-B-lactamas"/>
</dbReference>
<dbReference type="PROSITE" id="PS51318">
    <property type="entry name" value="TAT"/>
    <property type="match status" value="1"/>
</dbReference>
<dbReference type="OrthoDB" id="9773738at2"/>
<feature type="chain" id="PRO_5005807039" evidence="5">
    <location>
        <begin position="27"/>
        <end position="304"/>
    </location>
</feature>
<keyword evidence="5" id="KW-0732">Signal</keyword>
<feature type="signal peptide" evidence="5">
    <location>
        <begin position="1"/>
        <end position="26"/>
    </location>
</feature>
<evidence type="ECO:0000256" key="1">
    <source>
        <dbReference type="ARBA" id="ARBA00007749"/>
    </source>
</evidence>
<dbReference type="AlphaFoldDB" id="A0A0M6XNS9"/>
<sequence length="304" mass="33334">MIRLTRRAALGSAAALPFAAALPARAEAPRLDPSHPTVRRFDLGDLQVTVLLANTLTNPTPPQEIFGMDVDAETFAQVSRDAFIPDDVSQFFFTPTLVNTGDSLILFDTGQTGADIARVIEQAGHSTDQVDTVVLTHMHGDHIGGLMTDGTPTFANASYVTGQTEYDAWAAMESEGFETNVRPLADRMTFLSDGDDVVSGVTAQAAFGHTPGHMMYRLSSGDRSLMLTADMTNHYVWSLAHPDWEVKFDMDKAAAAETRRRVLGMLAEERMPMIGYHMPFPAIGYVETRGDGFHWVPESYQMML</sequence>
<dbReference type="GO" id="GO:0016787">
    <property type="term" value="F:hydrolase activity"/>
    <property type="evidence" value="ECO:0007669"/>
    <property type="project" value="UniProtKB-KW"/>
</dbReference>
<dbReference type="Proteomes" id="UP000048908">
    <property type="component" value="Unassembled WGS sequence"/>
</dbReference>
<comment type="similarity">
    <text evidence="1">Belongs to the metallo-beta-lactamase superfamily.</text>
</comment>
<dbReference type="STRING" id="282197.SAMN04488517_10641"/>
<proteinExistence type="inferred from homology"/>
<dbReference type="CDD" id="cd07720">
    <property type="entry name" value="OPHC2-like_MBL-fold"/>
    <property type="match status" value="1"/>
</dbReference>
<accession>A0A0M6XNS9</accession>
<organism evidence="7 8">
    <name type="scientific">Jannaschia rubra</name>
    <dbReference type="NCBI Taxonomy" id="282197"/>
    <lineage>
        <taxon>Bacteria</taxon>
        <taxon>Pseudomonadati</taxon>
        <taxon>Pseudomonadota</taxon>
        <taxon>Alphaproteobacteria</taxon>
        <taxon>Rhodobacterales</taxon>
        <taxon>Roseobacteraceae</taxon>
        <taxon>Jannaschia</taxon>
    </lineage>
</organism>
<gene>
    <name evidence="7" type="ORF">JAN5088_00582</name>
</gene>
<dbReference type="InterPro" id="IPR036866">
    <property type="entry name" value="RibonucZ/Hydroxyglut_hydro"/>
</dbReference>
<evidence type="ECO:0000256" key="4">
    <source>
        <dbReference type="ARBA" id="ARBA00022833"/>
    </source>
</evidence>
<keyword evidence="4" id="KW-0862">Zinc</keyword>
<keyword evidence="3" id="KW-0378">Hydrolase</keyword>
<evidence type="ECO:0000313" key="8">
    <source>
        <dbReference type="Proteomes" id="UP000048908"/>
    </source>
</evidence>
<dbReference type="InterPro" id="IPR006311">
    <property type="entry name" value="TAT_signal"/>
</dbReference>
<dbReference type="GO" id="GO:0046872">
    <property type="term" value="F:metal ion binding"/>
    <property type="evidence" value="ECO:0007669"/>
    <property type="project" value="UniProtKB-KW"/>
</dbReference>
<evidence type="ECO:0000313" key="7">
    <source>
        <dbReference type="EMBL" id="CTQ31823.1"/>
    </source>
</evidence>
<dbReference type="Pfam" id="PF00753">
    <property type="entry name" value="Lactamase_B"/>
    <property type="match status" value="1"/>
</dbReference>
<evidence type="ECO:0000256" key="2">
    <source>
        <dbReference type="ARBA" id="ARBA00022723"/>
    </source>
</evidence>